<dbReference type="SUPFAM" id="SSF47923">
    <property type="entry name" value="Ypt/Rab-GAP domain of gyp1p"/>
    <property type="match status" value="2"/>
</dbReference>
<evidence type="ECO:0000313" key="3">
    <source>
        <dbReference type="Proteomes" id="UP001447188"/>
    </source>
</evidence>
<comment type="caution">
    <text evidence="2">The sequence shown here is derived from an EMBL/GenBank/DDBJ whole genome shotgun (WGS) entry which is preliminary data.</text>
</comment>
<keyword evidence="3" id="KW-1185">Reference proteome</keyword>
<proteinExistence type="predicted"/>
<dbReference type="PANTHER" id="PTHR22957">
    <property type="entry name" value="TBC1 DOMAIN FAMILY MEMBER GTPASE-ACTIVATING PROTEIN"/>
    <property type="match status" value="1"/>
</dbReference>
<reference evidence="2 3" key="1">
    <citation type="submission" date="2024-02" db="EMBL/GenBank/DDBJ databases">
        <title>Discinaceae phylogenomics.</title>
        <authorList>
            <person name="Dirks A.C."/>
            <person name="James T.Y."/>
        </authorList>
    </citation>
    <scope>NUCLEOTIDE SEQUENCE [LARGE SCALE GENOMIC DNA]</scope>
    <source>
        <strain evidence="2 3">ACD0624</strain>
    </source>
</reference>
<evidence type="ECO:0000313" key="2">
    <source>
        <dbReference type="EMBL" id="KAL0639691.1"/>
    </source>
</evidence>
<evidence type="ECO:0000259" key="1">
    <source>
        <dbReference type="PROSITE" id="PS50086"/>
    </source>
</evidence>
<dbReference type="SMART" id="SM00164">
    <property type="entry name" value="TBC"/>
    <property type="match status" value="1"/>
</dbReference>
<organism evidence="2 3">
    <name type="scientific">Discina gigas</name>
    <dbReference type="NCBI Taxonomy" id="1032678"/>
    <lineage>
        <taxon>Eukaryota</taxon>
        <taxon>Fungi</taxon>
        <taxon>Dikarya</taxon>
        <taxon>Ascomycota</taxon>
        <taxon>Pezizomycotina</taxon>
        <taxon>Pezizomycetes</taxon>
        <taxon>Pezizales</taxon>
        <taxon>Discinaceae</taxon>
        <taxon>Discina</taxon>
    </lineage>
</organism>
<dbReference type="InterPro" id="IPR035969">
    <property type="entry name" value="Rab-GAP_TBC_sf"/>
</dbReference>
<name>A0ABR3GUT2_9PEZI</name>
<dbReference type="EMBL" id="JBBBZM010000009">
    <property type="protein sequence ID" value="KAL0639691.1"/>
    <property type="molecule type" value="Genomic_DNA"/>
</dbReference>
<dbReference type="Gene3D" id="1.10.472.80">
    <property type="entry name" value="Ypt/Rab-GAP domain of gyp1p, domain 3"/>
    <property type="match status" value="1"/>
</dbReference>
<dbReference type="PANTHER" id="PTHR22957:SF263">
    <property type="entry name" value="MITOTIC CHECK POINT PROTEIN BUB2"/>
    <property type="match status" value="1"/>
</dbReference>
<sequence>MGSTSNSQLSLRRVKKFASSSVLESNYTNAATPPTPNPTQNNLRTLVNITNHPLNHPRSRSLSQSQFEGPKFPFHNQTQRFTRKSVSQATLQVKQHATIESLISNPPASLVESLQDLRYLILTEGVTADMDGNSPLRIYIWSILLGVTPMRTGDYVSLVRRGASSSYSKIRNDTFRTLATDPLFRRRVSEASLIRLLNAFQWKMRDTGVDAQYVQGMNVIAAPFLYAARSEVEAFSLFAIFIQRECPAYVRPTMEGVHSGLKLVDQCLETVDPKLYAHLQSKFLSAELYAFPSVLTLSACTPPLPEVLKLWDFLLAYGAHLNILCVVAQLLLMRDELLAAQSPMKLLRQFPPLNSKTIISVAVSLVRKIPEDLFEALVNHAR</sequence>
<feature type="domain" description="Rab-GAP TBC" evidence="1">
    <location>
        <begin position="131"/>
        <end position="318"/>
    </location>
</feature>
<dbReference type="Proteomes" id="UP001447188">
    <property type="component" value="Unassembled WGS sequence"/>
</dbReference>
<gene>
    <name evidence="2" type="primary">cdc16</name>
    <name evidence="2" type="ORF">Q9L58_001258</name>
</gene>
<dbReference type="InterPro" id="IPR000195">
    <property type="entry name" value="Rab-GAP-TBC_dom"/>
</dbReference>
<protein>
    <submittedName>
        <fullName evidence="2">CDC16 protein</fullName>
    </submittedName>
</protein>
<accession>A0ABR3GUT2</accession>
<dbReference type="PROSITE" id="PS50086">
    <property type="entry name" value="TBC_RABGAP"/>
    <property type="match status" value="1"/>
</dbReference>
<dbReference type="Gene3D" id="1.10.8.270">
    <property type="entry name" value="putative rabgap domain of human tbc1 domain family member 14 like domains"/>
    <property type="match status" value="1"/>
</dbReference>
<dbReference type="Pfam" id="PF00566">
    <property type="entry name" value="RabGAP-TBC"/>
    <property type="match status" value="1"/>
</dbReference>